<dbReference type="Gene3D" id="3.30.230.10">
    <property type="match status" value="1"/>
</dbReference>
<dbReference type="EMBL" id="AGSI01000019">
    <property type="protein sequence ID" value="EIE19344.1"/>
    <property type="molecule type" value="Genomic_DNA"/>
</dbReference>
<evidence type="ECO:0000313" key="6">
    <source>
        <dbReference type="EMBL" id="EIE19344.1"/>
    </source>
</evidence>
<feature type="region of interest" description="Disordered" evidence="3">
    <location>
        <begin position="367"/>
        <end position="402"/>
    </location>
</feature>
<keyword evidence="1" id="KW-0547">Nucleotide-binding</keyword>
<feature type="region of interest" description="Disordered" evidence="3">
    <location>
        <begin position="456"/>
        <end position="476"/>
    </location>
</feature>
<dbReference type="OrthoDB" id="1684102at2759"/>
<keyword evidence="2" id="KW-0067">ATP-binding</keyword>
<dbReference type="Pfam" id="PF13528">
    <property type="entry name" value="Glyco_trans_1_3"/>
    <property type="match status" value="1"/>
</dbReference>
<dbReference type="KEGG" id="csl:COCSUDRAFT_54656"/>
<dbReference type="Pfam" id="PF08544">
    <property type="entry name" value="GHMP_kinases_C"/>
    <property type="match status" value="1"/>
</dbReference>
<name>I0YLS5_COCSC</name>
<dbReference type="SUPFAM" id="SSF54211">
    <property type="entry name" value="Ribosomal protein S5 domain 2-like"/>
    <property type="match status" value="1"/>
</dbReference>
<dbReference type="InterPro" id="IPR014721">
    <property type="entry name" value="Ribsml_uS5_D2-typ_fold_subgr"/>
</dbReference>
<dbReference type="InterPro" id="IPR013750">
    <property type="entry name" value="GHMP_kinase_C_dom"/>
</dbReference>
<keyword evidence="7" id="KW-1185">Reference proteome</keyword>
<evidence type="ECO:0000256" key="2">
    <source>
        <dbReference type="ARBA" id="ARBA00022840"/>
    </source>
</evidence>
<dbReference type="AlphaFoldDB" id="I0YLS5"/>
<feature type="domain" description="GHMP kinase C-terminal" evidence="5">
    <location>
        <begin position="907"/>
        <end position="990"/>
    </location>
</feature>
<dbReference type="InterPro" id="IPR053205">
    <property type="entry name" value="GHMP_kinase_L-arabinokinase"/>
</dbReference>
<dbReference type="Gene3D" id="3.40.50.2000">
    <property type="entry name" value="Glycogen Phosphorylase B"/>
    <property type="match status" value="2"/>
</dbReference>
<feature type="compositionally biased region" description="Low complexity" evidence="3">
    <location>
        <begin position="367"/>
        <end position="378"/>
    </location>
</feature>
<dbReference type="PANTHER" id="PTHR38134:SF2">
    <property type="entry name" value="GALACTOKINASE"/>
    <property type="match status" value="1"/>
</dbReference>
<dbReference type="Pfam" id="PF00288">
    <property type="entry name" value="GHMP_kinases_N"/>
    <property type="match status" value="1"/>
</dbReference>
<dbReference type="STRING" id="574566.I0YLS5"/>
<evidence type="ECO:0000256" key="1">
    <source>
        <dbReference type="ARBA" id="ARBA00022741"/>
    </source>
</evidence>
<dbReference type="Proteomes" id="UP000007264">
    <property type="component" value="Unassembled WGS sequence"/>
</dbReference>
<evidence type="ECO:0000259" key="5">
    <source>
        <dbReference type="Pfam" id="PF08544"/>
    </source>
</evidence>
<feature type="domain" description="GHMP kinase N-terminal" evidence="4">
    <location>
        <begin position="659"/>
        <end position="747"/>
    </location>
</feature>
<dbReference type="GeneID" id="17037284"/>
<protein>
    <recommendedName>
        <fullName evidence="8">Galactokinase</fullName>
    </recommendedName>
</protein>
<dbReference type="GO" id="GO:0005524">
    <property type="term" value="F:ATP binding"/>
    <property type="evidence" value="ECO:0007669"/>
    <property type="project" value="UniProtKB-KW"/>
</dbReference>
<organism evidence="6 7">
    <name type="scientific">Coccomyxa subellipsoidea (strain C-169)</name>
    <name type="common">Green microalga</name>
    <dbReference type="NCBI Taxonomy" id="574566"/>
    <lineage>
        <taxon>Eukaryota</taxon>
        <taxon>Viridiplantae</taxon>
        <taxon>Chlorophyta</taxon>
        <taxon>core chlorophytes</taxon>
        <taxon>Trebouxiophyceae</taxon>
        <taxon>Trebouxiophyceae incertae sedis</taxon>
        <taxon>Coccomyxaceae</taxon>
        <taxon>Coccomyxa</taxon>
        <taxon>Coccomyxa subellipsoidea</taxon>
    </lineage>
</organism>
<reference evidence="6 7" key="1">
    <citation type="journal article" date="2012" name="Genome Biol.">
        <title>The genome of the polar eukaryotic microalga coccomyxa subellipsoidea reveals traits of cold adaptation.</title>
        <authorList>
            <person name="Blanc G."/>
            <person name="Agarkova I."/>
            <person name="Grimwood J."/>
            <person name="Kuo A."/>
            <person name="Brueggeman A."/>
            <person name="Dunigan D."/>
            <person name="Gurnon J."/>
            <person name="Ladunga I."/>
            <person name="Lindquist E."/>
            <person name="Lucas S."/>
            <person name="Pangilinan J."/>
            <person name="Proschold T."/>
            <person name="Salamov A."/>
            <person name="Schmutz J."/>
            <person name="Weeks D."/>
            <person name="Yamada T."/>
            <person name="Claverie J.M."/>
            <person name="Grigoriev I."/>
            <person name="Van Etten J."/>
            <person name="Lomsadze A."/>
            <person name="Borodovsky M."/>
        </authorList>
    </citation>
    <scope>NUCLEOTIDE SEQUENCE [LARGE SCALE GENOMIC DNA]</scope>
    <source>
        <strain evidence="6 7">C-169</strain>
    </source>
</reference>
<evidence type="ECO:0000256" key="3">
    <source>
        <dbReference type="SAM" id="MobiDB-lite"/>
    </source>
</evidence>
<dbReference type="InterPro" id="IPR020568">
    <property type="entry name" value="Ribosomal_Su5_D2-typ_SF"/>
</dbReference>
<dbReference type="SUPFAM" id="SSF53756">
    <property type="entry name" value="UDP-Glycosyltransferase/glycogen phosphorylase"/>
    <property type="match status" value="1"/>
</dbReference>
<dbReference type="RefSeq" id="XP_005643888.1">
    <property type="nucleotide sequence ID" value="XM_005643831.1"/>
</dbReference>
<evidence type="ECO:0000259" key="4">
    <source>
        <dbReference type="Pfam" id="PF00288"/>
    </source>
</evidence>
<dbReference type="InterPro" id="IPR036554">
    <property type="entry name" value="GHMP_kinase_C_sf"/>
</dbReference>
<dbReference type="PANTHER" id="PTHR38134">
    <property type="entry name" value="SLR1395 PROTEIN"/>
    <property type="match status" value="1"/>
</dbReference>
<comment type="caution">
    <text evidence="6">The sequence shown here is derived from an EMBL/GenBank/DDBJ whole genome shotgun (WGS) entry which is preliminary data.</text>
</comment>
<dbReference type="eggNOG" id="KOG0631">
    <property type="taxonomic scope" value="Eukaryota"/>
</dbReference>
<dbReference type="PRINTS" id="PR00959">
    <property type="entry name" value="MEVGALKINASE"/>
</dbReference>
<evidence type="ECO:0008006" key="8">
    <source>
        <dbReference type="Google" id="ProtNLM"/>
    </source>
</evidence>
<evidence type="ECO:0000313" key="7">
    <source>
        <dbReference type="Proteomes" id="UP000007264"/>
    </source>
</evidence>
<dbReference type="SUPFAM" id="SSF55060">
    <property type="entry name" value="GHMP Kinase, C-terminal domain"/>
    <property type="match status" value="1"/>
</dbReference>
<proteinExistence type="predicted"/>
<sequence length="1027" mass="110817">MDPLTIAYYVTGHGLGHATRSLEVCRALLDLGHSVTVITGQPAGFFLRELRSPRLAVRKAGLDFGAKQQDAFSVDMSASMEGYHRIAGGDQRGTLLQTEQAWLTATRPDLVVSDVVPMACAAARAAGLPCICVSNFSWDFIYSQYLMSGHSSYRGMVWQIAEDYACADLLLRLPGYAPMPAFREVEDVPLVVRHARKTKEQVFTDLGLSLDQHMVVFIYGGQPPGDWHLREECLPKGWVCVVCAAGSPPGGHPLPSNFLLAPADAYTPDLIAAADVLLGKIGYGTVSECLAHGTPLVFVRRDYFNEEPFLRRLLQLHGAAVEIRRRDFLEGTWAPFLLRAAELNFSYDGPTNGAEVVASKLEMAARRGSQRGASSSGQISANGSAQGLADMHGGEGGPQRAGSVRLRDAIVWGYMMQRHDARDKVEVPEWYTSGHMPPTRQMTSFERDMAALQLRRDEAASSENGDAPERAPRQPPCLEHWDVVSGGDALADCSDTVDFLYELVRLDEVAAPSGSDSDRESPGRAPNELPERRAARGLFRWDDDVIVTRAPGRLDVMGGIADYSGSLVLQLPLAQACHVAAQTHPLPLQRVWRHMQSRHEADGGPKAALRVVSLGADLTNRGPTFDMDLAELLRDGIPIPYDEARQYFKRDPAHSWAAYVAGALVVLMHEKGCRFTDGISILVSSAVPEGKGVSSSAAVEVSIMQALAAAHGVQLEGRELALLCQKVENCVVGAPCGVMDQMTSALGEAGSLLALRCQPAEMLPPVSLPPHIRLWGVDSGIRHSVGGLDYGTVRAGAFMGLRMLSGLAEQLQRQSSMRGGYLANVAPSDFCRIYEQELPESITGAAFLKDYSDHWDSATQIDSDTTYLVRQPTAHPVMENWRVRTFRQLLRPPAADASINDDDRAEQLAMLGEIMYQSHASYSRCGLGSDGTDRIVALVRDEAAAAAARGERPALYGAKITGGGSGGTVCVLGSADAAGEAALARVVERYAQSTGGYQAQVFSGSSPGATKFGVLRLRRKTAPAAQP</sequence>
<feature type="region of interest" description="Disordered" evidence="3">
    <location>
        <begin position="511"/>
        <end position="531"/>
    </location>
</feature>
<accession>I0YLS5</accession>
<dbReference type="FunFam" id="3.30.230.10:FF:000037">
    <property type="entry name" value="L-arabinokinase"/>
    <property type="match status" value="1"/>
</dbReference>
<dbReference type="InterPro" id="IPR006204">
    <property type="entry name" value="GHMP_kinase_N_dom"/>
</dbReference>
<gene>
    <name evidence="6" type="ORF">COCSUDRAFT_54656</name>
</gene>
<dbReference type="Gene3D" id="3.30.70.890">
    <property type="entry name" value="GHMP kinase, C-terminal domain"/>
    <property type="match status" value="1"/>
</dbReference>